<dbReference type="Pfam" id="PF01370">
    <property type="entry name" value="Epimerase"/>
    <property type="match status" value="1"/>
</dbReference>
<dbReference type="CDD" id="cd08946">
    <property type="entry name" value="SDR_e"/>
    <property type="match status" value="1"/>
</dbReference>
<accession>A0ABX1HEU3</accession>
<dbReference type="InterPro" id="IPR036291">
    <property type="entry name" value="NAD(P)-bd_dom_sf"/>
</dbReference>
<evidence type="ECO:0000259" key="1">
    <source>
        <dbReference type="Pfam" id="PF01370"/>
    </source>
</evidence>
<dbReference type="GO" id="GO:0003978">
    <property type="term" value="F:UDP-glucose 4-epimerase activity"/>
    <property type="evidence" value="ECO:0007669"/>
    <property type="project" value="UniProtKB-EC"/>
</dbReference>
<dbReference type="InterPro" id="IPR001509">
    <property type="entry name" value="Epimerase_deHydtase"/>
</dbReference>
<dbReference type="InterPro" id="IPR050177">
    <property type="entry name" value="Lipid_A_modif_metabolic_enz"/>
</dbReference>
<sequence>MKTPNNKTTKPRVLVTGGTGKLGKVCVADLQAHGYDVFVVDTVPAGENVPHMVADLADFGQTLDALSSVGHHIYAGVAPQAFDAVVHLAAIPTPRIAPDAHIFQNNIMSTYNVFEAARRLGIRNVIWASSETTLGEPFDEKAPYAPVDEDYPLRAKSAYALAKVLMEDMARLFCYQTPDMKLVGLRFSNVMEPADYAKFPGYNDDPQERKWNMWAYIDARDGAQAIRKAVEWQATGMHAFIIANADTVMSKSSTDLMAEVFPGVEVRKKLGQHETLLSIEKARRELGYEPEYSWREAKAKAPAKKKQV</sequence>
<keyword evidence="3" id="KW-1185">Reference proteome</keyword>
<dbReference type="Proteomes" id="UP000717634">
    <property type="component" value="Unassembled WGS sequence"/>
</dbReference>
<protein>
    <submittedName>
        <fullName evidence="2">UDP-glucose 4-epimerase</fullName>
        <ecNumber evidence="2">5.1.3.2</ecNumber>
    </submittedName>
</protein>
<proteinExistence type="predicted"/>
<dbReference type="PANTHER" id="PTHR43245:SF55">
    <property type="entry name" value="NAD(P)-BINDING DOMAIN-CONTAINING PROTEIN"/>
    <property type="match status" value="1"/>
</dbReference>
<reference evidence="2 3" key="1">
    <citation type="submission" date="2020-03" db="EMBL/GenBank/DDBJ databases">
        <title>Genomic Encyclopedia of Type Strains, Phase IV (KMG-V): Genome sequencing to study the core and pangenomes of soil and plant-associated prokaryotes.</title>
        <authorList>
            <person name="Whitman W."/>
        </authorList>
    </citation>
    <scope>NUCLEOTIDE SEQUENCE [LARGE SCALE GENOMIC DNA]</scope>
    <source>
        <strain evidence="2 3">1B</strain>
    </source>
</reference>
<dbReference type="RefSeq" id="WP_168672056.1">
    <property type="nucleotide sequence ID" value="NZ_JAAVTK010000002.1"/>
</dbReference>
<evidence type="ECO:0000313" key="3">
    <source>
        <dbReference type="Proteomes" id="UP000717634"/>
    </source>
</evidence>
<evidence type="ECO:0000313" key="2">
    <source>
        <dbReference type="EMBL" id="NKI88424.1"/>
    </source>
</evidence>
<comment type="caution">
    <text evidence="2">The sequence shown here is derived from an EMBL/GenBank/DDBJ whole genome shotgun (WGS) entry which is preliminary data.</text>
</comment>
<dbReference type="EMBL" id="JAAVTK010000002">
    <property type="protein sequence ID" value="NKI88424.1"/>
    <property type="molecule type" value="Genomic_DNA"/>
</dbReference>
<organism evidence="2 3">
    <name type="scientific">Hymenobacter artigasi</name>
    <dbReference type="NCBI Taxonomy" id="2719616"/>
    <lineage>
        <taxon>Bacteria</taxon>
        <taxon>Pseudomonadati</taxon>
        <taxon>Bacteroidota</taxon>
        <taxon>Cytophagia</taxon>
        <taxon>Cytophagales</taxon>
        <taxon>Hymenobacteraceae</taxon>
        <taxon>Hymenobacter</taxon>
    </lineage>
</organism>
<keyword evidence="2" id="KW-0413">Isomerase</keyword>
<dbReference type="SUPFAM" id="SSF51735">
    <property type="entry name" value="NAD(P)-binding Rossmann-fold domains"/>
    <property type="match status" value="1"/>
</dbReference>
<gene>
    <name evidence="2" type="ORF">HBN54_001011</name>
</gene>
<dbReference type="PANTHER" id="PTHR43245">
    <property type="entry name" value="BIFUNCTIONAL POLYMYXIN RESISTANCE PROTEIN ARNA"/>
    <property type="match status" value="1"/>
</dbReference>
<name>A0ABX1HEU3_9BACT</name>
<feature type="domain" description="NAD-dependent epimerase/dehydratase" evidence="1">
    <location>
        <begin position="13"/>
        <end position="199"/>
    </location>
</feature>
<dbReference type="EC" id="5.1.3.2" evidence="2"/>
<dbReference type="Gene3D" id="3.40.50.720">
    <property type="entry name" value="NAD(P)-binding Rossmann-like Domain"/>
    <property type="match status" value="1"/>
</dbReference>